<reference evidence="4" key="1">
    <citation type="submission" date="2024-06" db="EMBL/GenBank/DDBJ databases">
        <title>Multi-omics analyses provide insights into the biosynthesis of the anticancer antibiotic pleurotin in Hohenbuehelia grisea.</title>
        <authorList>
            <person name="Weaver J.A."/>
            <person name="Alberti F."/>
        </authorList>
    </citation>
    <scope>NUCLEOTIDE SEQUENCE [LARGE SCALE GENOMIC DNA]</scope>
    <source>
        <strain evidence="4">T-177</strain>
    </source>
</reference>
<sequence>MSPRGAKEGAVDPDLRLKGVEGVRVVDASILLQFHDTRRVNMNSSLRSVNALCSPGFLLRIPKHRPM</sequence>
<dbReference type="InterPro" id="IPR007867">
    <property type="entry name" value="GMC_OxRtase_C"/>
</dbReference>
<comment type="caution">
    <text evidence="3">The sequence shown here is derived from an EMBL/GenBank/DDBJ whole genome shotgun (WGS) entry which is preliminary data.</text>
</comment>
<name>A0ABR3JSU8_9AGAR</name>
<evidence type="ECO:0000313" key="4">
    <source>
        <dbReference type="Proteomes" id="UP001556367"/>
    </source>
</evidence>
<keyword evidence="4" id="KW-1185">Reference proteome</keyword>
<feature type="domain" description="Glucose-methanol-choline oxidoreductase C-terminal" evidence="2">
    <location>
        <begin position="1"/>
        <end position="31"/>
    </location>
</feature>
<gene>
    <name evidence="3" type="ORF">HGRIS_000408</name>
</gene>
<accession>A0ABR3JSU8</accession>
<protein>
    <recommendedName>
        <fullName evidence="2">Glucose-methanol-choline oxidoreductase C-terminal domain-containing protein</fullName>
    </recommendedName>
</protein>
<evidence type="ECO:0000256" key="1">
    <source>
        <dbReference type="ARBA" id="ARBA00001974"/>
    </source>
</evidence>
<dbReference type="EMBL" id="JASNQZ010000004">
    <property type="protein sequence ID" value="KAL0958255.1"/>
    <property type="molecule type" value="Genomic_DNA"/>
</dbReference>
<proteinExistence type="predicted"/>
<dbReference type="Gene3D" id="3.50.50.60">
    <property type="entry name" value="FAD/NAD(P)-binding domain"/>
    <property type="match status" value="1"/>
</dbReference>
<dbReference type="Pfam" id="PF05199">
    <property type="entry name" value="GMC_oxred_C"/>
    <property type="match status" value="1"/>
</dbReference>
<comment type="cofactor">
    <cofactor evidence="1">
        <name>FAD</name>
        <dbReference type="ChEBI" id="CHEBI:57692"/>
    </cofactor>
</comment>
<evidence type="ECO:0000259" key="2">
    <source>
        <dbReference type="Pfam" id="PF05199"/>
    </source>
</evidence>
<evidence type="ECO:0000313" key="3">
    <source>
        <dbReference type="EMBL" id="KAL0958255.1"/>
    </source>
</evidence>
<dbReference type="InterPro" id="IPR036188">
    <property type="entry name" value="FAD/NAD-bd_sf"/>
</dbReference>
<organism evidence="3 4">
    <name type="scientific">Hohenbuehelia grisea</name>
    <dbReference type="NCBI Taxonomy" id="104357"/>
    <lineage>
        <taxon>Eukaryota</taxon>
        <taxon>Fungi</taxon>
        <taxon>Dikarya</taxon>
        <taxon>Basidiomycota</taxon>
        <taxon>Agaricomycotina</taxon>
        <taxon>Agaricomycetes</taxon>
        <taxon>Agaricomycetidae</taxon>
        <taxon>Agaricales</taxon>
        <taxon>Pleurotineae</taxon>
        <taxon>Pleurotaceae</taxon>
        <taxon>Hohenbuehelia</taxon>
    </lineage>
</organism>
<dbReference type="Proteomes" id="UP001556367">
    <property type="component" value="Unassembled WGS sequence"/>
</dbReference>